<dbReference type="InterPro" id="IPR051710">
    <property type="entry name" value="Phosphatase_SH3-domain"/>
</dbReference>
<proteinExistence type="predicted"/>
<reference evidence="2" key="1">
    <citation type="journal article" date="2013" name="Genetics">
        <title>The draft genome and transcriptome of Panagrellus redivivus are shaped by the harsh demands of a free-living lifestyle.</title>
        <authorList>
            <person name="Srinivasan J."/>
            <person name="Dillman A.R."/>
            <person name="Macchietto M.G."/>
            <person name="Heikkinen L."/>
            <person name="Lakso M."/>
            <person name="Fracchia K.M."/>
            <person name="Antoshechkin I."/>
            <person name="Mortazavi A."/>
            <person name="Wong G."/>
            <person name="Sternberg P.W."/>
        </authorList>
    </citation>
    <scope>NUCLEOTIDE SEQUENCE [LARGE SCALE GENOMIC DNA]</scope>
    <source>
        <strain evidence="2">MT8872</strain>
    </source>
</reference>
<organism evidence="2 3">
    <name type="scientific">Panagrellus redivivus</name>
    <name type="common">Microworm</name>
    <dbReference type="NCBI Taxonomy" id="6233"/>
    <lineage>
        <taxon>Eukaryota</taxon>
        <taxon>Metazoa</taxon>
        <taxon>Ecdysozoa</taxon>
        <taxon>Nematoda</taxon>
        <taxon>Chromadorea</taxon>
        <taxon>Rhabditida</taxon>
        <taxon>Tylenchina</taxon>
        <taxon>Panagrolaimomorpha</taxon>
        <taxon>Panagrolaimoidea</taxon>
        <taxon>Panagrolaimidae</taxon>
        <taxon>Panagrellus</taxon>
    </lineage>
</organism>
<dbReference type="PANTHER" id="PTHR16469">
    <property type="entry name" value="UBIQUITIN-ASSOCIATED AND SH3 DOMAIN-CONTAINING BA-RELATED"/>
    <property type="match status" value="1"/>
</dbReference>
<evidence type="ECO:0000313" key="3">
    <source>
        <dbReference type="WBParaSite" id="Pan_g4426.t1"/>
    </source>
</evidence>
<dbReference type="WBParaSite" id="Pan_g4426.t1">
    <property type="protein sequence ID" value="Pan_g4426.t1"/>
    <property type="gene ID" value="Pan_g4426"/>
</dbReference>
<dbReference type="Pfam" id="PF00300">
    <property type="entry name" value="His_Phos_1"/>
    <property type="match status" value="1"/>
</dbReference>
<dbReference type="InterPro" id="IPR013078">
    <property type="entry name" value="His_Pase_superF_clade-1"/>
</dbReference>
<dbReference type="CDD" id="cd07067">
    <property type="entry name" value="HP_PGM_like"/>
    <property type="match status" value="1"/>
</dbReference>
<dbReference type="GO" id="GO:0016791">
    <property type="term" value="F:phosphatase activity"/>
    <property type="evidence" value="ECO:0007669"/>
    <property type="project" value="UniProtKB-ARBA"/>
</dbReference>
<accession>A0A7E4ZYY7</accession>
<dbReference type="SUPFAM" id="SSF53254">
    <property type="entry name" value="Phosphoglycerate mutase-like"/>
    <property type="match status" value="1"/>
</dbReference>
<evidence type="ECO:0000313" key="2">
    <source>
        <dbReference type="Proteomes" id="UP000492821"/>
    </source>
</evidence>
<feature type="compositionally biased region" description="Basic and acidic residues" evidence="1">
    <location>
        <begin position="1"/>
        <end position="15"/>
    </location>
</feature>
<dbReference type="AlphaFoldDB" id="A0A7E4ZYY7"/>
<protein>
    <submittedName>
        <fullName evidence="3">Phosphoglycerate mutase family protein</fullName>
    </submittedName>
</protein>
<name>A0A7E4ZYY7_PANRE</name>
<reference evidence="3" key="2">
    <citation type="submission" date="2020-10" db="UniProtKB">
        <authorList>
            <consortium name="WormBaseParasite"/>
        </authorList>
    </citation>
    <scope>IDENTIFICATION</scope>
</reference>
<feature type="region of interest" description="Disordered" evidence="1">
    <location>
        <begin position="1"/>
        <end position="26"/>
    </location>
</feature>
<dbReference type="Proteomes" id="UP000492821">
    <property type="component" value="Unassembled WGS sequence"/>
</dbReference>
<evidence type="ECO:0000256" key="1">
    <source>
        <dbReference type="SAM" id="MobiDB-lite"/>
    </source>
</evidence>
<sequence>MERTKSTQASKDEKATATTPRSEYVHGAPKVNPFKIASFDRPRTLENRKVVVLLRNGERMDRVFPEWLSVNFTDAGEYKPTDLNQPVELVKRPGGLADYVDDAPITEIGNLTGQVLGRAIRLHDVWPLSRVYCSPALRCVQTAAAFVKGLNKPIKICVEPGLFDWCRWYKTMPALLPAEDLIRAGMPIDTSYAPIRRADELGGLVGQETLADFYARIRKVMDGITGEPGSNRVAVMCHATTLDAAIKALRRATSAAVTEADAVRLGLHYPYGTVVALAQDRQAWSFVHQPIAPMSYLGISNRADAKFINQTTRAKYVAKYDL</sequence>
<keyword evidence="2" id="KW-1185">Reference proteome</keyword>
<dbReference type="PANTHER" id="PTHR16469:SF5">
    <property type="entry name" value="PHOSPHOGLYCERATE MUTASE FAMILY PROTEIN"/>
    <property type="match status" value="1"/>
</dbReference>
<dbReference type="Gene3D" id="3.40.50.1240">
    <property type="entry name" value="Phosphoglycerate mutase-like"/>
    <property type="match status" value="1"/>
</dbReference>
<dbReference type="InterPro" id="IPR029033">
    <property type="entry name" value="His_PPase_superfam"/>
</dbReference>